<dbReference type="PANTHER" id="PTHR34703:SF1">
    <property type="entry name" value="ANTIPORTER SUBUNIT MNHG2-RELATED"/>
    <property type="match status" value="1"/>
</dbReference>
<dbReference type="Pfam" id="PF03334">
    <property type="entry name" value="PhaG_MnhG_YufB"/>
    <property type="match status" value="1"/>
</dbReference>
<organism evidence="3 4">
    <name type="scientific">Lampropedia hyalina DSM 16112</name>
    <dbReference type="NCBI Taxonomy" id="1122156"/>
    <lineage>
        <taxon>Bacteria</taxon>
        <taxon>Pseudomonadati</taxon>
        <taxon>Pseudomonadota</taxon>
        <taxon>Betaproteobacteria</taxon>
        <taxon>Burkholderiales</taxon>
        <taxon>Comamonadaceae</taxon>
        <taxon>Lampropedia</taxon>
    </lineage>
</organism>
<keyword evidence="4" id="KW-1185">Reference proteome</keyword>
<sequence length="159" mass="17056">MTDPNIPLWVEAITAFFVLAGAFVALLAASGVLRLNSFFARVHAPALVTTVGIWCILLATLIFFTAYYGKVPINTLLIGLFISVTTPVTTIFLMRAALFRSRQRGEDVPASVNMLKIVAPQKSVQDSSHGTDAAPLSDRPAETPEDATISAKPQETPSP</sequence>
<proteinExistence type="predicted"/>
<accession>A0A1M4ZNR4</accession>
<dbReference type="PANTHER" id="PTHR34703">
    <property type="entry name" value="ANTIPORTER SUBUNIT MNHG2-RELATED"/>
    <property type="match status" value="1"/>
</dbReference>
<evidence type="ECO:0000313" key="4">
    <source>
        <dbReference type="Proteomes" id="UP000184327"/>
    </source>
</evidence>
<feature type="transmembrane region" description="Helical" evidence="2">
    <location>
        <begin position="45"/>
        <end position="67"/>
    </location>
</feature>
<dbReference type="OrthoDB" id="9813804at2"/>
<dbReference type="NCBIfam" id="TIGR01300">
    <property type="entry name" value="CPA3_mnhG_phaG"/>
    <property type="match status" value="1"/>
</dbReference>
<dbReference type="EMBL" id="FQUZ01000015">
    <property type="protein sequence ID" value="SHF19689.1"/>
    <property type="molecule type" value="Genomic_DNA"/>
</dbReference>
<keyword evidence="2" id="KW-1133">Transmembrane helix</keyword>
<dbReference type="GO" id="GO:0015385">
    <property type="term" value="F:sodium:proton antiporter activity"/>
    <property type="evidence" value="ECO:0007669"/>
    <property type="project" value="TreeGrafter"/>
</dbReference>
<dbReference type="InterPro" id="IPR005133">
    <property type="entry name" value="PhaG_MnhG_YufB"/>
</dbReference>
<evidence type="ECO:0000313" key="3">
    <source>
        <dbReference type="EMBL" id="SHF19689.1"/>
    </source>
</evidence>
<gene>
    <name evidence="3" type="ORF">SAMN02745117_01489</name>
</gene>
<dbReference type="AlphaFoldDB" id="A0A1M4ZNR4"/>
<dbReference type="RefSeq" id="WP_073356072.1">
    <property type="nucleotide sequence ID" value="NZ_FQUZ01000015.1"/>
</dbReference>
<keyword evidence="2" id="KW-0812">Transmembrane</keyword>
<name>A0A1M4ZNR4_9BURK</name>
<feature type="region of interest" description="Disordered" evidence="1">
    <location>
        <begin position="121"/>
        <end position="159"/>
    </location>
</feature>
<dbReference type="STRING" id="1122156.SAMN02745117_01489"/>
<evidence type="ECO:0000256" key="1">
    <source>
        <dbReference type="SAM" id="MobiDB-lite"/>
    </source>
</evidence>
<protein>
    <submittedName>
        <fullName evidence="3">Multisubunit potassium/proton antiporter, PhaG subunit</fullName>
    </submittedName>
</protein>
<evidence type="ECO:0000256" key="2">
    <source>
        <dbReference type="SAM" id="Phobius"/>
    </source>
</evidence>
<keyword evidence="2" id="KW-0472">Membrane</keyword>
<feature type="transmembrane region" description="Helical" evidence="2">
    <location>
        <begin position="73"/>
        <end position="94"/>
    </location>
</feature>
<feature type="transmembrane region" description="Helical" evidence="2">
    <location>
        <begin position="12"/>
        <end position="33"/>
    </location>
</feature>
<dbReference type="Proteomes" id="UP000184327">
    <property type="component" value="Unassembled WGS sequence"/>
</dbReference>
<reference evidence="3 4" key="1">
    <citation type="submission" date="2016-11" db="EMBL/GenBank/DDBJ databases">
        <authorList>
            <person name="Jaros S."/>
            <person name="Januszkiewicz K."/>
            <person name="Wedrychowicz H."/>
        </authorList>
    </citation>
    <scope>NUCLEOTIDE SEQUENCE [LARGE SCALE GENOMIC DNA]</scope>
    <source>
        <strain evidence="3 4">DSM 16112</strain>
    </source>
</reference>